<keyword evidence="2" id="KW-0805">Transcription regulation</keyword>
<evidence type="ECO:0000256" key="5">
    <source>
        <dbReference type="PROSITE-ProRule" id="PRU00335"/>
    </source>
</evidence>
<dbReference type="InterPro" id="IPR039538">
    <property type="entry name" value="BetI_C"/>
</dbReference>
<dbReference type="InterPro" id="IPR009057">
    <property type="entry name" value="Homeodomain-like_sf"/>
</dbReference>
<accession>A0A437J5W6</accession>
<dbReference type="SUPFAM" id="SSF48498">
    <property type="entry name" value="Tetracyclin repressor-like, C-terminal domain"/>
    <property type="match status" value="1"/>
</dbReference>
<dbReference type="OrthoDB" id="7252896at2"/>
<evidence type="ECO:0000256" key="2">
    <source>
        <dbReference type="ARBA" id="ARBA00023015"/>
    </source>
</evidence>
<dbReference type="Pfam" id="PF13977">
    <property type="entry name" value="TetR_C_6"/>
    <property type="match status" value="1"/>
</dbReference>
<dbReference type="PANTHER" id="PTHR30055:SF234">
    <property type="entry name" value="HTH-TYPE TRANSCRIPTIONAL REGULATOR BETI"/>
    <property type="match status" value="1"/>
</dbReference>
<dbReference type="PANTHER" id="PTHR30055">
    <property type="entry name" value="HTH-TYPE TRANSCRIPTIONAL REGULATOR RUTR"/>
    <property type="match status" value="1"/>
</dbReference>
<keyword evidence="8" id="KW-1185">Reference proteome</keyword>
<keyword evidence="3 5" id="KW-0238">DNA-binding</keyword>
<feature type="DNA-binding region" description="H-T-H motif" evidence="5">
    <location>
        <begin position="11"/>
        <end position="30"/>
    </location>
</feature>
<name>A0A437J5W6_9SPHN</name>
<evidence type="ECO:0000256" key="3">
    <source>
        <dbReference type="ARBA" id="ARBA00023125"/>
    </source>
</evidence>
<evidence type="ECO:0000313" key="8">
    <source>
        <dbReference type="Proteomes" id="UP000282977"/>
    </source>
</evidence>
<dbReference type="SUPFAM" id="SSF46689">
    <property type="entry name" value="Homeodomain-like"/>
    <property type="match status" value="1"/>
</dbReference>
<evidence type="ECO:0000313" key="7">
    <source>
        <dbReference type="EMBL" id="RVT40335.1"/>
    </source>
</evidence>
<dbReference type="Proteomes" id="UP000282977">
    <property type="component" value="Unassembled WGS sequence"/>
</dbReference>
<evidence type="ECO:0000256" key="4">
    <source>
        <dbReference type="ARBA" id="ARBA00023163"/>
    </source>
</evidence>
<dbReference type="Gene3D" id="1.10.357.10">
    <property type="entry name" value="Tetracycline Repressor, domain 2"/>
    <property type="match status" value="1"/>
</dbReference>
<organism evidence="7 8">
    <name type="scientific">Sphingobium algorifonticola</name>
    <dbReference type="NCBI Taxonomy" id="2008318"/>
    <lineage>
        <taxon>Bacteria</taxon>
        <taxon>Pseudomonadati</taxon>
        <taxon>Pseudomonadota</taxon>
        <taxon>Alphaproteobacteria</taxon>
        <taxon>Sphingomonadales</taxon>
        <taxon>Sphingomonadaceae</taxon>
        <taxon>Sphingobium</taxon>
    </lineage>
</organism>
<dbReference type="InterPro" id="IPR036271">
    <property type="entry name" value="Tet_transcr_reg_TetR-rel_C_sf"/>
</dbReference>
<evidence type="ECO:0000259" key="6">
    <source>
        <dbReference type="PROSITE" id="PS50977"/>
    </source>
</evidence>
<sequence length="179" mass="19119">MFAQDGYGGASVDTIAAAAGYSKGAFYGNFDSKEAIFLEVLERHMAAEAAQLSRLVDAGRTVGDILDSVDAWLDSMNADADWALLAMELQLQARRSPGFAVQHDALYARHRQRLGGLITRLFSMSGKRLPVPAEELAAAMMALAHGLVLQRTQYVDGSDPAGPLIKTVLRSLLAAGSPL</sequence>
<dbReference type="GO" id="GO:0003700">
    <property type="term" value="F:DNA-binding transcription factor activity"/>
    <property type="evidence" value="ECO:0007669"/>
    <property type="project" value="TreeGrafter"/>
</dbReference>
<keyword evidence="4" id="KW-0804">Transcription</keyword>
<dbReference type="PROSITE" id="PS50977">
    <property type="entry name" value="HTH_TETR_2"/>
    <property type="match status" value="1"/>
</dbReference>
<reference evidence="7 8" key="1">
    <citation type="submission" date="2019-01" db="EMBL/GenBank/DDBJ databases">
        <authorList>
            <person name="Chen W.-M."/>
        </authorList>
    </citation>
    <scope>NUCLEOTIDE SEQUENCE [LARGE SCALE GENOMIC DNA]</scope>
    <source>
        <strain evidence="7 8">TLA-22</strain>
    </source>
</reference>
<comment type="caution">
    <text evidence="7">The sequence shown here is derived from an EMBL/GenBank/DDBJ whole genome shotgun (WGS) entry which is preliminary data.</text>
</comment>
<dbReference type="InterPro" id="IPR001647">
    <property type="entry name" value="HTH_TetR"/>
</dbReference>
<dbReference type="EMBL" id="RZUL01000004">
    <property type="protein sequence ID" value="RVT40335.1"/>
    <property type="molecule type" value="Genomic_DNA"/>
</dbReference>
<protein>
    <submittedName>
        <fullName evidence="7">TetR/AcrR family transcriptional regulator</fullName>
    </submittedName>
</protein>
<dbReference type="InterPro" id="IPR050109">
    <property type="entry name" value="HTH-type_TetR-like_transc_reg"/>
</dbReference>
<proteinExistence type="predicted"/>
<gene>
    <name evidence="7" type="ORF">ENE74_12535</name>
</gene>
<feature type="domain" description="HTH tetR-type" evidence="6">
    <location>
        <begin position="1"/>
        <end position="48"/>
    </location>
</feature>
<keyword evidence="1" id="KW-0678">Repressor</keyword>
<evidence type="ECO:0000256" key="1">
    <source>
        <dbReference type="ARBA" id="ARBA00022491"/>
    </source>
</evidence>
<dbReference type="Pfam" id="PF00440">
    <property type="entry name" value="TetR_N"/>
    <property type="match status" value="1"/>
</dbReference>
<dbReference type="GO" id="GO:0000976">
    <property type="term" value="F:transcription cis-regulatory region binding"/>
    <property type="evidence" value="ECO:0007669"/>
    <property type="project" value="TreeGrafter"/>
</dbReference>
<dbReference type="AlphaFoldDB" id="A0A437J5W6"/>